<dbReference type="GO" id="GO:0017000">
    <property type="term" value="P:antibiotic biosynthetic process"/>
    <property type="evidence" value="ECO:0007669"/>
    <property type="project" value="UniProtKB-ARBA"/>
</dbReference>
<feature type="domain" description="Erythromycin biosynthesis protein CIII-like C-terminal" evidence="1">
    <location>
        <begin position="292"/>
        <end position="408"/>
    </location>
</feature>
<dbReference type="HOGENOM" id="CLU_000537_7_1_3"/>
<dbReference type="RefSeq" id="WP_023173763.1">
    <property type="nucleotide sequence ID" value="NC_022600.1"/>
</dbReference>
<evidence type="ECO:0000313" key="3">
    <source>
        <dbReference type="Proteomes" id="UP000017396"/>
    </source>
</evidence>
<dbReference type="PANTHER" id="PTHR48050:SF13">
    <property type="entry name" value="STEROL 3-BETA-GLUCOSYLTRANSFERASE UGT80A2"/>
    <property type="match status" value="1"/>
</dbReference>
<dbReference type="AlphaFoldDB" id="U5QHZ0"/>
<accession>U5QHZ0</accession>
<gene>
    <name evidence="2" type="ORF">GKIL_2346</name>
</gene>
<dbReference type="InterPro" id="IPR010610">
    <property type="entry name" value="EryCIII-like_C"/>
</dbReference>
<dbReference type="PANTHER" id="PTHR48050">
    <property type="entry name" value="STEROL 3-BETA-GLUCOSYLTRANSFERASE"/>
    <property type="match status" value="1"/>
</dbReference>
<dbReference type="OrthoDB" id="9805366at2"/>
<reference evidence="2 3" key="1">
    <citation type="journal article" date="2013" name="PLoS ONE">
        <title>Cultivation and Complete Genome Sequencing of Gloeobacter kilaueensis sp. nov., from a Lava Cave in Kilauea Caldera, Hawai'i.</title>
        <authorList>
            <person name="Saw J.H."/>
            <person name="Schatz M."/>
            <person name="Brown M.V."/>
            <person name="Kunkel D.D."/>
            <person name="Foster J.S."/>
            <person name="Shick H."/>
            <person name="Christensen S."/>
            <person name="Hou S."/>
            <person name="Wan X."/>
            <person name="Donachie S.P."/>
        </authorList>
    </citation>
    <scope>NUCLEOTIDE SEQUENCE [LARGE SCALE GENOMIC DNA]</scope>
    <source>
        <strain evidence="3">JS</strain>
    </source>
</reference>
<dbReference type="EMBL" id="CP003587">
    <property type="protein sequence ID" value="AGY58592.1"/>
    <property type="molecule type" value="Genomic_DNA"/>
</dbReference>
<dbReference type="eggNOG" id="COG1819">
    <property type="taxonomic scope" value="Bacteria"/>
</dbReference>
<dbReference type="SUPFAM" id="SSF53756">
    <property type="entry name" value="UDP-Glycosyltransferase/glycogen phosphorylase"/>
    <property type="match status" value="1"/>
</dbReference>
<protein>
    <submittedName>
        <fullName evidence="2">Glycosyltransferase, MGT family</fullName>
    </submittedName>
</protein>
<dbReference type="KEGG" id="glj:GKIL_2346"/>
<dbReference type="GO" id="GO:0008194">
    <property type="term" value="F:UDP-glycosyltransferase activity"/>
    <property type="evidence" value="ECO:0007669"/>
    <property type="project" value="InterPro"/>
</dbReference>
<dbReference type="GO" id="GO:0016758">
    <property type="term" value="F:hexosyltransferase activity"/>
    <property type="evidence" value="ECO:0007669"/>
    <property type="project" value="UniProtKB-ARBA"/>
</dbReference>
<dbReference type="CDD" id="cd03784">
    <property type="entry name" value="GT1_Gtf-like"/>
    <property type="match status" value="1"/>
</dbReference>
<dbReference type="Proteomes" id="UP000017396">
    <property type="component" value="Chromosome"/>
</dbReference>
<evidence type="ECO:0000313" key="2">
    <source>
        <dbReference type="EMBL" id="AGY58592.1"/>
    </source>
</evidence>
<keyword evidence="3" id="KW-1185">Reference proteome</keyword>
<dbReference type="Pfam" id="PF06722">
    <property type="entry name" value="EryCIII-like_C"/>
    <property type="match status" value="1"/>
</dbReference>
<organism evidence="2 3">
    <name type="scientific">Gloeobacter kilaueensis (strain ATCC BAA-2537 / CCAP 1431/1 / ULC 316 / JS1)</name>
    <dbReference type="NCBI Taxonomy" id="1183438"/>
    <lineage>
        <taxon>Bacteria</taxon>
        <taxon>Bacillati</taxon>
        <taxon>Cyanobacteriota</taxon>
        <taxon>Cyanophyceae</taxon>
        <taxon>Gloeobacterales</taxon>
        <taxon>Gloeobacteraceae</taxon>
        <taxon>Gloeobacter</taxon>
    </lineage>
</organism>
<name>U5QHZ0_GLOK1</name>
<keyword evidence="2" id="KW-0808">Transferase</keyword>
<dbReference type="Gene3D" id="3.40.50.2000">
    <property type="entry name" value="Glycogen Phosphorylase B"/>
    <property type="match status" value="2"/>
</dbReference>
<dbReference type="InterPro" id="IPR050426">
    <property type="entry name" value="Glycosyltransferase_28"/>
</dbReference>
<dbReference type="FunFam" id="3.40.50.2000:FF:000072">
    <property type="entry name" value="Glycosyl transferase"/>
    <property type="match status" value="1"/>
</dbReference>
<dbReference type="STRING" id="1183438.GKIL_2346"/>
<proteinExistence type="predicted"/>
<sequence>MRIFGVILPAATGHFNPIAALAHRLQAQGHRPVFLMVRDWQQQVEAEGFDYYPVLEAECPPGSWAGILAKVSALDGQANLKYTIEYYEREARALFRDIPAAVEALGIEALLIDQTVFAGSTVAEYLGLPFVTVCCALALNRELDIPPAPSPWDYRPDLWGRVRNRVGYATLDWLTRKLWRTLQQQRAHWHLPRRTRWGGTDSPFAQISQQPSGFDFPRRQLPRHFHYTGPLRGASRSRSPAFPFERLAGQPVLYASLGTIQNRRPEIFKLIAAACAGLGVQLVIAHGGGLDERTVADLPGDPIAVAYAPQLEVIQRSTAVLTHAGLNTTLDALTLGLPVVALPQVHEQPAIARRILWTGTGGVLWPAQLNPDALRSLIVRVIEEPAYREAAGRLKAEIAGSGGVERAAQICEQVFVGRKVLAD</sequence>
<evidence type="ECO:0000259" key="1">
    <source>
        <dbReference type="Pfam" id="PF06722"/>
    </source>
</evidence>
<dbReference type="InterPro" id="IPR002213">
    <property type="entry name" value="UDP_glucos_trans"/>
</dbReference>